<dbReference type="AlphaFoldDB" id="A0A1X6YJU8"/>
<evidence type="ECO:0000313" key="4">
    <source>
        <dbReference type="Proteomes" id="UP000194012"/>
    </source>
</evidence>
<accession>A0A1X6YJU8</accession>
<evidence type="ECO:0000256" key="1">
    <source>
        <dbReference type="SAM" id="MobiDB-lite"/>
    </source>
</evidence>
<organism evidence="3 4">
    <name type="scientific">Roseovarius gaetbuli</name>
    <dbReference type="NCBI Taxonomy" id="1356575"/>
    <lineage>
        <taxon>Bacteria</taxon>
        <taxon>Pseudomonadati</taxon>
        <taxon>Pseudomonadota</taxon>
        <taxon>Alphaproteobacteria</taxon>
        <taxon>Rhodobacterales</taxon>
        <taxon>Roseobacteraceae</taxon>
        <taxon>Roseovarius</taxon>
    </lineage>
</organism>
<dbReference type="OrthoDB" id="7818989at2"/>
<dbReference type="Pfam" id="PF13403">
    <property type="entry name" value="Hint_2"/>
    <property type="match status" value="1"/>
</dbReference>
<evidence type="ECO:0000313" key="3">
    <source>
        <dbReference type="EMBL" id="SLN23367.1"/>
    </source>
</evidence>
<dbReference type="InterPro" id="IPR036844">
    <property type="entry name" value="Hint_dom_sf"/>
</dbReference>
<protein>
    <recommendedName>
        <fullName evidence="2">Hedgehog/Intein (Hint) domain-containing protein</fullName>
    </recommendedName>
</protein>
<dbReference type="Proteomes" id="UP000194012">
    <property type="component" value="Unassembled WGS sequence"/>
</dbReference>
<sequence>MGARNTPIPDLIEISGITENTTYTVDGSGGGTIFGIVDDATYTDTENNNTPTDINELNETSDADNGVLTIGGVEYNIELVSPDNSTSGDVTYGLSGGGTGTIPGDGDNSNIVFIIASPVGGGATRYFALMDDDLGDVGPINSLSTGALDFSPVGGDVIIDVEQDNNTTVVCFVAGTLIDTPEGPRAVETLVPNDLVTSLDRGAQPILWTNMRRIKAEVLAHTPALGPVRISAGALGNGLPRRDLLVSPQYRILVRSRVAARLFRAPEVLAPAIKLTGSPGIAQHATTGDIRYCHFMCAHHEIVLAEGAPCETLLRGTQASRPSRTAIARHGPCSSDAGAGR</sequence>
<reference evidence="4" key="1">
    <citation type="submission" date="2017-03" db="EMBL/GenBank/DDBJ databases">
        <authorList>
            <person name="Rodrigo-Torres L."/>
            <person name="Arahal R.D."/>
            <person name="Lucena T."/>
        </authorList>
    </citation>
    <scope>NUCLEOTIDE SEQUENCE [LARGE SCALE GENOMIC DNA]</scope>
    <source>
        <strain evidence="4">CECT 8370</strain>
    </source>
</reference>
<name>A0A1X6YJU8_9RHOB</name>
<proteinExistence type="predicted"/>
<gene>
    <name evidence="3" type="ORF">ROG8370_00815</name>
</gene>
<dbReference type="RefSeq" id="WP_085825796.1">
    <property type="nucleotide sequence ID" value="NZ_FWFJ01000005.1"/>
</dbReference>
<feature type="region of interest" description="Disordered" evidence="1">
    <location>
        <begin position="319"/>
        <end position="341"/>
    </location>
</feature>
<dbReference type="EMBL" id="FWFJ01000005">
    <property type="protein sequence ID" value="SLN23367.1"/>
    <property type="molecule type" value="Genomic_DNA"/>
</dbReference>
<dbReference type="SUPFAM" id="SSF51294">
    <property type="entry name" value="Hedgehog/intein (Hint) domain"/>
    <property type="match status" value="1"/>
</dbReference>
<evidence type="ECO:0000259" key="2">
    <source>
        <dbReference type="Pfam" id="PF13403"/>
    </source>
</evidence>
<feature type="domain" description="Hedgehog/Intein (Hint)" evidence="2">
    <location>
        <begin position="170"/>
        <end position="316"/>
    </location>
</feature>
<keyword evidence="4" id="KW-1185">Reference proteome</keyword>
<dbReference type="InterPro" id="IPR028992">
    <property type="entry name" value="Hedgehog/Intein_dom"/>
</dbReference>